<protein>
    <recommendedName>
        <fullName evidence="7">N-acetyltransferase domain-containing protein</fullName>
    </recommendedName>
</protein>
<evidence type="ECO:0000259" key="4">
    <source>
        <dbReference type="PROSITE" id="PS50995"/>
    </source>
</evidence>
<dbReference type="InterPro" id="IPR016181">
    <property type="entry name" value="Acyl_CoA_acyltransferase"/>
</dbReference>
<accession>A0A0F9EAJ3</accession>
<feature type="non-terminal residue" evidence="6">
    <location>
        <position position="276"/>
    </location>
</feature>
<dbReference type="Pfam" id="PF00583">
    <property type="entry name" value="Acetyltransf_1"/>
    <property type="match status" value="1"/>
</dbReference>
<comment type="caution">
    <text evidence="6">The sequence shown here is derived from an EMBL/GenBank/DDBJ whole genome shotgun (WGS) entry which is preliminary data.</text>
</comment>
<evidence type="ECO:0000313" key="6">
    <source>
        <dbReference type="EMBL" id="KKL63221.1"/>
    </source>
</evidence>
<feature type="domain" description="N-acetyltransferase" evidence="5">
    <location>
        <begin position="162"/>
        <end position="276"/>
    </location>
</feature>
<organism evidence="6">
    <name type="scientific">marine sediment metagenome</name>
    <dbReference type="NCBI Taxonomy" id="412755"/>
    <lineage>
        <taxon>unclassified sequences</taxon>
        <taxon>metagenomes</taxon>
        <taxon>ecological metagenomes</taxon>
    </lineage>
</organism>
<dbReference type="SUPFAM" id="SSF46785">
    <property type="entry name" value="Winged helix' DNA-binding domain"/>
    <property type="match status" value="1"/>
</dbReference>
<dbReference type="CDD" id="cd00090">
    <property type="entry name" value="HTH_ARSR"/>
    <property type="match status" value="1"/>
</dbReference>
<dbReference type="PROSITE" id="PS51186">
    <property type="entry name" value="GNAT"/>
    <property type="match status" value="1"/>
</dbReference>
<dbReference type="AlphaFoldDB" id="A0A0F9EAJ3"/>
<evidence type="ECO:0000256" key="1">
    <source>
        <dbReference type="ARBA" id="ARBA00023015"/>
    </source>
</evidence>
<dbReference type="SMART" id="SM00347">
    <property type="entry name" value="HTH_MARR"/>
    <property type="match status" value="1"/>
</dbReference>
<keyword evidence="2" id="KW-0238">DNA-binding</keyword>
<evidence type="ECO:0000256" key="3">
    <source>
        <dbReference type="ARBA" id="ARBA00023163"/>
    </source>
</evidence>
<dbReference type="InterPro" id="IPR011991">
    <property type="entry name" value="ArsR-like_HTH"/>
</dbReference>
<dbReference type="Gene3D" id="1.10.10.10">
    <property type="entry name" value="Winged helix-like DNA-binding domain superfamily/Winged helix DNA-binding domain"/>
    <property type="match status" value="1"/>
</dbReference>
<dbReference type="InterPro" id="IPR000182">
    <property type="entry name" value="GNAT_dom"/>
</dbReference>
<dbReference type="EMBL" id="LAZR01028243">
    <property type="protein sequence ID" value="KKL63221.1"/>
    <property type="molecule type" value="Genomic_DNA"/>
</dbReference>
<evidence type="ECO:0008006" key="7">
    <source>
        <dbReference type="Google" id="ProtNLM"/>
    </source>
</evidence>
<gene>
    <name evidence="6" type="ORF">LCGC14_2177250</name>
</gene>
<dbReference type="PRINTS" id="PR00598">
    <property type="entry name" value="HTHMARR"/>
</dbReference>
<proteinExistence type="predicted"/>
<dbReference type="InterPro" id="IPR036390">
    <property type="entry name" value="WH_DNA-bd_sf"/>
</dbReference>
<keyword evidence="1" id="KW-0805">Transcription regulation</keyword>
<dbReference type="CDD" id="cd04301">
    <property type="entry name" value="NAT_SF"/>
    <property type="match status" value="1"/>
</dbReference>
<dbReference type="GO" id="GO:0016747">
    <property type="term" value="F:acyltransferase activity, transferring groups other than amino-acyl groups"/>
    <property type="evidence" value="ECO:0007669"/>
    <property type="project" value="InterPro"/>
</dbReference>
<dbReference type="InterPro" id="IPR036388">
    <property type="entry name" value="WH-like_DNA-bd_sf"/>
</dbReference>
<feature type="domain" description="HTH marR-type" evidence="4">
    <location>
        <begin position="1"/>
        <end position="140"/>
    </location>
</feature>
<sequence length="276" mass="32067">MINQNLDNIGKIRSFNRFYTNLLGLLDRTLLKSPFSLIEVRILFEINRLSTVTASELTNTLNLDPAYLSRILSRLEEKKLVRKERSSKDMRKQLLSLTPSGQIVISELQEKANEQIRVLLFTVTEEDKKQLVSSMRNIERILKYETENSEFYTIRSHKSGDIGYIIYRHGVIYANEYQLDESFEAYVAKYLALFIENYNQETDHLWIVENDSKIVGSIAIVKGEGMVAQLRWFLVEPPERNKGIGNKLMQEAINFCQNRGYMKVTLGTIKDLKKAR</sequence>
<dbReference type="GO" id="GO:0003700">
    <property type="term" value="F:DNA-binding transcription factor activity"/>
    <property type="evidence" value="ECO:0007669"/>
    <property type="project" value="InterPro"/>
</dbReference>
<name>A0A0F9EAJ3_9ZZZZ</name>
<evidence type="ECO:0000259" key="5">
    <source>
        <dbReference type="PROSITE" id="PS51186"/>
    </source>
</evidence>
<dbReference type="PANTHER" id="PTHR42756">
    <property type="entry name" value="TRANSCRIPTIONAL REGULATOR, MARR"/>
    <property type="match status" value="1"/>
</dbReference>
<dbReference type="Gene3D" id="3.40.630.30">
    <property type="match status" value="1"/>
</dbReference>
<dbReference type="GO" id="GO:0003677">
    <property type="term" value="F:DNA binding"/>
    <property type="evidence" value="ECO:0007669"/>
    <property type="project" value="UniProtKB-KW"/>
</dbReference>
<dbReference type="Pfam" id="PF12802">
    <property type="entry name" value="MarR_2"/>
    <property type="match status" value="1"/>
</dbReference>
<dbReference type="PANTHER" id="PTHR42756:SF1">
    <property type="entry name" value="TRANSCRIPTIONAL REPRESSOR OF EMRAB OPERON"/>
    <property type="match status" value="1"/>
</dbReference>
<dbReference type="SUPFAM" id="SSF55729">
    <property type="entry name" value="Acyl-CoA N-acyltransferases (Nat)"/>
    <property type="match status" value="1"/>
</dbReference>
<keyword evidence="3" id="KW-0804">Transcription</keyword>
<dbReference type="InterPro" id="IPR000835">
    <property type="entry name" value="HTH_MarR-typ"/>
</dbReference>
<dbReference type="PROSITE" id="PS50995">
    <property type="entry name" value="HTH_MARR_2"/>
    <property type="match status" value="1"/>
</dbReference>
<reference evidence="6" key="1">
    <citation type="journal article" date="2015" name="Nature">
        <title>Complex archaea that bridge the gap between prokaryotes and eukaryotes.</title>
        <authorList>
            <person name="Spang A."/>
            <person name="Saw J.H."/>
            <person name="Jorgensen S.L."/>
            <person name="Zaremba-Niedzwiedzka K."/>
            <person name="Martijn J."/>
            <person name="Lind A.E."/>
            <person name="van Eijk R."/>
            <person name="Schleper C."/>
            <person name="Guy L."/>
            <person name="Ettema T.J."/>
        </authorList>
    </citation>
    <scope>NUCLEOTIDE SEQUENCE</scope>
</reference>
<evidence type="ECO:0000256" key="2">
    <source>
        <dbReference type="ARBA" id="ARBA00023125"/>
    </source>
</evidence>